<evidence type="ECO:0000259" key="4">
    <source>
        <dbReference type="Pfam" id="PF13505"/>
    </source>
</evidence>
<dbReference type="GO" id="GO:0009279">
    <property type="term" value="C:cell outer membrane"/>
    <property type="evidence" value="ECO:0007669"/>
    <property type="project" value="UniProtKB-SubCell"/>
</dbReference>
<feature type="chain" id="PRO_5020514805" evidence="3">
    <location>
        <begin position="30"/>
        <end position="204"/>
    </location>
</feature>
<keyword evidence="2 3" id="KW-0732">Signal</keyword>
<dbReference type="AlphaFoldDB" id="A0A4R6RH15"/>
<dbReference type="EMBL" id="SNXW01000002">
    <property type="protein sequence ID" value="TDP85709.1"/>
    <property type="molecule type" value="Genomic_DNA"/>
</dbReference>
<dbReference type="InterPro" id="IPR027385">
    <property type="entry name" value="Beta-barrel_OMP"/>
</dbReference>
<evidence type="ECO:0000256" key="1">
    <source>
        <dbReference type="ARBA" id="ARBA00004442"/>
    </source>
</evidence>
<evidence type="ECO:0000256" key="2">
    <source>
        <dbReference type="ARBA" id="ARBA00022729"/>
    </source>
</evidence>
<evidence type="ECO:0000256" key="3">
    <source>
        <dbReference type="SAM" id="SignalP"/>
    </source>
</evidence>
<dbReference type="InterPro" id="IPR011250">
    <property type="entry name" value="OMP/PagP_B-barrel"/>
</dbReference>
<accession>A0A4R6RH15</accession>
<dbReference type="Pfam" id="PF13505">
    <property type="entry name" value="OMP_b-brl"/>
    <property type="match status" value="1"/>
</dbReference>
<feature type="domain" description="Outer membrane protein beta-barrel" evidence="4">
    <location>
        <begin position="16"/>
        <end position="178"/>
    </location>
</feature>
<feature type="signal peptide" evidence="3">
    <location>
        <begin position="1"/>
        <end position="29"/>
    </location>
</feature>
<dbReference type="SUPFAM" id="SSF56925">
    <property type="entry name" value="OMPA-like"/>
    <property type="match status" value="1"/>
</dbReference>
<evidence type="ECO:0000313" key="5">
    <source>
        <dbReference type="EMBL" id="TDP85709.1"/>
    </source>
</evidence>
<proteinExistence type="predicted"/>
<dbReference type="Gene3D" id="2.40.160.20">
    <property type="match status" value="1"/>
</dbReference>
<comment type="caution">
    <text evidence="5">The sequence shown here is derived from an EMBL/GenBank/DDBJ whole genome shotgun (WGS) entry which is preliminary data.</text>
</comment>
<keyword evidence="6" id="KW-1185">Reference proteome</keyword>
<dbReference type="RefSeq" id="WP_133606607.1">
    <property type="nucleotide sequence ID" value="NZ_SNXW01000002.1"/>
</dbReference>
<organism evidence="5 6">
    <name type="scientific">Aquabacterium commune</name>
    <dbReference type="NCBI Taxonomy" id="70586"/>
    <lineage>
        <taxon>Bacteria</taxon>
        <taxon>Pseudomonadati</taxon>
        <taxon>Pseudomonadota</taxon>
        <taxon>Betaproteobacteria</taxon>
        <taxon>Burkholderiales</taxon>
        <taxon>Aquabacterium</taxon>
    </lineage>
</organism>
<evidence type="ECO:0000313" key="6">
    <source>
        <dbReference type="Proteomes" id="UP000294593"/>
    </source>
</evidence>
<comment type="subcellular location">
    <subcellularLocation>
        <location evidence="1">Cell outer membrane</location>
    </subcellularLocation>
</comment>
<reference evidence="5 6" key="1">
    <citation type="submission" date="2019-03" db="EMBL/GenBank/DDBJ databases">
        <title>Genomic Encyclopedia of Type Strains, Phase IV (KMG-IV): sequencing the most valuable type-strain genomes for metagenomic binning, comparative biology and taxonomic classification.</title>
        <authorList>
            <person name="Goeker M."/>
        </authorList>
    </citation>
    <scope>NUCLEOTIDE SEQUENCE [LARGE SCALE GENOMIC DNA]</scope>
    <source>
        <strain evidence="5 6">DSM 11901</strain>
    </source>
</reference>
<name>A0A4R6RH15_9BURK</name>
<gene>
    <name evidence="5" type="ORF">EV672_10258</name>
</gene>
<protein>
    <submittedName>
        <fullName evidence="5">Outer membrane protein with beta-barrel domain</fullName>
    </submittedName>
</protein>
<dbReference type="OrthoDB" id="9154466at2"/>
<dbReference type="Proteomes" id="UP000294593">
    <property type="component" value="Unassembled WGS sequence"/>
</dbReference>
<sequence length="204" mass="21875">MNASVTRSPLSLASVAAALLMSVGVSAQAQVLQPASAPLGVYVGGTAGFGINNWQCDATCDRATFSGKIFAGKRLTPGLAAEVNYFMFGKTTRTNANAAAQATGYASEERSVRAFTLNINWEVELIQDFTNQIRIGWGSLEQTNDRVLLNNTVVRSKQHNTAPYLGAGLAFRLTRDIKLISTVDAFFKGHNSQYLLSVGGMAEF</sequence>